<dbReference type="Gramene" id="Ma07_t18810.1">
    <property type="protein sequence ID" value="Ma07_p18810.1"/>
    <property type="gene ID" value="Ma07_g18810"/>
</dbReference>
<sequence>MIYHAAHQVAILESYAVYEPQIHIYAIAKVNIERYGSMYEILWKCNDLAGTPDVWRLLDDTHDLAMALHRKI</sequence>
<accession>A0A804JX95</accession>
<reference evidence="2" key="2">
    <citation type="submission" date="2021-05" db="UniProtKB">
        <authorList>
            <consortium name="EnsemblPlants"/>
        </authorList>
    </citation>
    <scope>IDENTIFICATION</scope>
    <source>
        <strain evidence="2">subsp. malaccensis</strain>
    </source>
</reference>
<protein>
    <submittedName>
        <fullName evidence="1">(wild Malaysian banana) hypothetical protein</fullName>
    </submittedName>
</protein>
<gene>
    <name evidence="1" type="ORF">GSMUA_35600.1</name>
</gene>
<evidence type="ECO:0000313" key="2">
    <source>
        <dbReference type="EnsemblPlants" id="Ma07_p18810.1"/>
    </source>
</evidence>
<evidence type="ECO:0000313" key="3">
    <source>
        <dbReference type="Proteomes" id="UP000012960"/>
    </source>
</evidence>
<organism evidence="2 3">
    <name type="scientific">Musa acuminata subsp. malaccensis</name>
    <name type="common">Wild banana</name>
    <name type="synonym">Musa malaccensis</name>
    <dbReference type="NCBI Taxonomy" id="214687"/>
    <lineage>
        <taxon>Eukaryota</taxon>
        <taxon>Viridiplantae</taxon>
        <taxon>Streptophyta</taxon>
        <taxon>Embryophyta</taxon>
        <taxon>Tracheophyta</taxon>
        <taxon>Spermatophyta</taxon>
        <taxon>Magnoliopsida</taxon>
        <taxon>Liliopsida</taxon>
        <taxon>Zingiberales</taxon>
        <taxon>Musaceae</taxon>
        <taxon>Musa</taxon>
    </lineage>
</organism>
<evidence type="ECO:0000313" key="1">
    <source>
        <dbReference type="EMBL" id="CAG1857078.1"/>
    </source>
</evidence>
<dbReference type="InParanoid" id="A0A804JX95"/>
<dbReference type="EMBL" id="HG996473">
    <property type="protein sequence ID" value="CAG1857078.1"/>
    <property type="molecule type" value="Genomic_DNA"/>
</dbReference>
<reference evidence="1" key="1">
    <citation type="submission" date="2021-03" db="EMBL/GenBank/DDBJ databases">
        <authorList>
            <consortium name="Genoscope - CEA"/>
            <person name="William W."/>
        </authorList>
    </citation>
    <scope>NUCLEOTIDE SEQUENCE</scope>
    <source>
        <strain evidence="1">Doubled-haploid Pahang</strain>
    </source>
</reference>
<dbReference type="Proteomes" id="UP000012960">
    <property type="component" value="Unplaced"/>
</dbReference>
<keyword evidence="3" id="KW-1185">Reference proteome</keyword>
<name>A0A804JX95_MUSAM</name>
<proteinExistence type="predicted"/>
<dbReference type="EnsemblPlants" id="Ma07_t18810.1">
    <property type="protein sequence ID" value="Ma07_p18810.1"/>
    <property type="gene ID" value="Ma07_g18810"/>
</dbReference>
<dbReference type="AlphaFoldDB" id="A0A804JX95"/>